<accession>C6RIE0</accession>
<organism evidence="2 3">
    <name type="scientific">Campylobacter showae RM3277</name>
    <dbReference type="NCBI Taxonomy" id="553219"/>
    <lineage>
        <taxon>Bacteria</taxon>
        <taxon>Pseudomonadati</taxon>
        <taxon>Campylobacterota</taxon>
        <taxon>Epsilonproteobacteria</taxon>
        <taxon>Campylobacterales</taxon>
        <taxon>Campylobacteraceae</taxon>
        <taxon>Campylobacter</taxon>
    </lineage>
</organism>
<comment type="caution">
    <text evidence="2">The sequence shown here is derived from an EMBL/GenBank/DDBJ whole genome shotgun (WGS) entry which is preliminary data.</text>
</comment>
<feature type="region of interest" description="Disordered" evidence="1">
    <location>
        <begin position="271"/>
        <end position="432"/>
    </location>
</feature>
<evidence type="ECO:0008006" key="4">
    <source>
        <dbReference type="Google" id="ProtNLM"/>
    </source>
</evidence>
<dbReference type="OrthoDB" id="5324656at2"/>
<dbReference type="GeneID" id="60991009"/>
<feature type="compositionally biased region" description="Acidic residues" evidence="1">
    <location>
        <begin position="393"/>
        <end position="405"/>
    </location>
</feature>
<evidence type="ECO:0000313" key="2">
    <source>
        <dbReference type="EMBL" id="EET78855.1"/>
    </source>
</evidence>
<gene>
    <name evidence="2" type="ORF">CAMSH0001_1459</name>
</gene>
<dbReference type="AlphaFoldDB" id="C6RIE0"/>
<feature type="compositionally biased region" description="Basic and acidic residues" evidence="1">
    <location>
        <begin position="376"/>
        <end position="387"/>
    </location>
</feature>
<dbReference type="eggNOG" id="COG5183">
    <property type="taxonomic scope" value="Bacteria"/>
</dbReference>
<reference evidence="2 3" key="1">
    <citation type="submission" date="2009-07" db="EMBL/GenBank/DDBJ databases">
        <authorList>
            <person name="Madupu R."/>
            <person name="Sebastian Y."/>
            <person name="Durkin A.S."/>
            <person name="Torralba M."/>
            <person name="Methe B."/>
            <person name="Sutton G.G."/>
            <person name="Strausberg R.L."/>
            <person name="Nelson K.E."/>
        </authorList>
    </citation>
    <scope>NUCLEOTIDE SEQUENCE [LARGE SCALE GENOMIC DNA]</scope>
    <source>
        <strain evidence="2 3">RM3277</strain>
    </source>
</reference>
<protein>
    <recommendedName>
        <fullName evidence="4">Response regulatory domain-containing protein</fullName>
    </recommendedName>
</protein>
<feature type="compositionally biased region" description="Acidic residues" evidence="1">
    <location>
        <begin position="205"/>
        <end position="218"/>
    </location>
</feature>
<feature type="compositionally biased region" description="Basic and acidic residues" evidence="1">
    <location>
        <begin position="336"/>
        <end position="359"/>
    </location>
</feature>
<keyword evidence="3" id="KW-1185">Reference proteome</keyword>
<dbReference type="EMBL" id="ACVQ01000032">
    <property type="protein sequence ID" value="EET78855.1"/>
    <property type="molecule type" value="Genomic_DNA"/>
</dbReference>
<feature type="compositionally biased region" description="Acidic residues" evidence="1">
    <location>
        <begin position="226"/>
        <end position="241"/>
    </location>
</feature>
<evidence type="ECO:0000256" key="1">
    <source>
        <dbReference type="SAM" id="MobiDB-lite"/>
    </source>
</evidence>
<feature type="compositionally biased region" description="Basic and acidic residues" evidence="1">
    <location>
        <begin position="282"/>
        <end position="301"/>
    </location>
</feature>
<name>C6RIE0_9BACT</name>
<dbReference type="Proteomes" id="UP000003107">
    <property type="component" value="Unassembled WGS sequence"/>
</dbReference>
<dbReference type="STRING" id="553219.CAMSH0001_1459"/>
<sequence>MKIVLVNANPAVSRLATLALSKMGYEYVEIGDASELSGVFDVLIIDSDIDAKEMNLKEFANKILYLSSKNSPTFENADRILPKPFLPTEFITIVEDLANKSKEAASEAKTEAQDDEVSVKGFEFMDDLGDEIFKEEPTPIDAEEFDLEGILDDDPVLSGDEAAGFEEPSDTVNKSTDDASQEPESKADEPNFDESEADNDKFEDINEQEALGELDDFEIAVKEEDFSGLDLDDESGEEIAEQNESQEAKFEAFGDSIEDIKNQIDEIDAMDEEAFEATSGEPEAKDAEDADERFVELDAKPNDTGFKNSQEPSVELASEDDKESQMSISDEAAQEYPKDTATDDEIKFEENKEQEIKDDILDDADFLVDDTDGEALDVKNEEPKNDENLTQEILDDEVTGEDFAADEQAQALTSGDQAGPNEDKEAQNEPAGTVEFDVEKYSQIEQISEKDMALALNENGFDVSEVAEPQDKSVKIDEIKAQISDAVTKNLEASLQDGELREALKNLNIKISISFEEK</sequence>
<feature type="region of interest" description="Disordered" evidence="1">
    <location>
        <begin position="152"/>
        <end position="247"/>
    </location>
</feature>
<proteinExistence type="predicted"/>
<dbReference type="RefSeq" id="WP_002950074.1">
    <property type="nucleotide sequence ID" value="NZ_ACVQ01000032.1"/>
</dbReference>
<evidence type="ECO:0000313" key="3">
    <source>
        <dbReference type="Proteomes" id="UP000003107"/>
    </source>
</evidence>
<feature type="compositionally biased region" description="Acidic residues" evidence="1">
    <location>
        <begin position="360"/>
        <end position="375"/>
    </location>
</feature>